<dbReference type="EMBL" id="FWXZ01000007">
    <property type="protein sequence ID" value="SMC84186.1"/>
    <property type="molecule type" value="Genomic_DNA"/>
</dbReference>
<evidence type="ECO:0000313" key="1">
    <source>
        <dbReference type="EMBL" id="SMC84186.1"/>
    </source>
</evidence>
<dbReference type="Proteomes" id="UP000192328">
    <property type="component" value="Unassembled WGS sequence"/>
</dbReference>
<organism evidence="1 2">
    <name type="scientific">Aristaeella lactis</name>
    <dbReference type="NCBI Taxonomy" id="3046383"/>
    <lineage>
        <taxon>Bacteria</taxon>
        <taxon>Bacillati</taxon>
        <taxon>Bacillota</taxon>
        <taxon>Clostridia</taxon>
        <taxon>Eubacteriales</taxon>
        <taxon>Aristaeellaceae</taxon>
        <taxon>Aristaeella</taxon>
    </lineage>
</organism>
<name>A0AC61PPY0_9FIRM</name>
<accession>A0AC61PPY0</accession>
<gene>
    <name evidence="1" type="ORF">SAMN06297397_2871</name>
</gene>
<proteinExistence type="predicted"/>
<evidence type="ECO:0000313" key="2">
    <source>
        <dbReference type="Proteomes" id="UP000192328"/>
    </source>
</evidence>
<protein>
    <submittedName>
        <fullName evidence="1">Uncharacterized protein</fullName>
    </submittedName>
</protein>
<sequence>MRVTYKNPGFEHSVDSIMLFQTDETAPNYSDALPYFYPQVDLAVLRSKPFSARKEYLINVLSDVYAELEPELNRKVLLYNEHFSRYENQINDALSDAFETEVKGIFNDLAGNICLNPVSPRFLPERCFDVFCKNSERGALGISIHEVIHFIWFYVWNKTFGDSYDEYEMPSMKWILSEMVVESIMRDERLSSINPYFPREHGGCVYSYFQDMTVDGKYILDTLEELYRKNKMTDFMAKSYDYCIGHEKEIRRHIQEAEKTF</sequence>
<reference evidence="1" key="1">
    <citation type="submission" date="2017-04" db="EMBL/GenBank/DDBJ databases">
        <authorList>
            <person name="Varghese N."/>
            <person name="Submissions S."/>
        </authorList>
    </citation>
    <scope>NUCLEOTIDE SEQUENCE</scope>
    <source>
        <strain evidence="1">WTE2008</strain>
    </source>
</reference>
<keyword evidence="2" id="KW-1185">Reference proteome</keyword>
<comment type="caution">
    <text evidence="1">The sequence shown here is derived from an EMBL/GenBank/DDBJ whole genome shotgun (WGS) entry which is preliminary data.</text>
</comment>